<evidence type="ECO:0000313" key="1">
    <source>
        <dbReference type="EMBL" id="CAG8749590.1"/>
    </source>
</evidence>
<sequence length="174" mass="19879">NMSHLENKSHKLLPNFSNNMPSAETSTNFSLSGRSLLKFTSGCLSTSVTSWGTNENSNSAKDNNEVSYGDRFIPVRTGDMISEFRRRPATSTAEKSQKRKREEPEVNSKQKFLKFHSTSPKHRGILDTPFRNVYSTTPFSRQVEDLMTKPRKPTRIINPLPYQMLAFCNELMLK</sequence>
<dbReference type="EMBL" id="CAJVPU010045452">
    <property type="protein sequence ID" value="CAG8749590.1"/>
    <property type="molecule type" value="Genomic_DNA"/>
</dbReference>
<name>A0ACA9QKQ8_9GLOM</name>
<gene>
    <name evidence="1" type="ORF">DHETER_LOCUS14556</name>
</gene>
<protein>
    <submittedName>
        <fullName evidence="1">15833_t:CDS:1</fullName>
    </submittedName>
</protein>
<reference evidence="1" key="1">
    <citation type="submission" date="2021-06" db="EMBL/GenBank/DDBJ databases">
        <authorList>
            <person name="Kallberg Y."/>
            <person name="Tangrot J."/>
            <person name="Rosling A."/>
        </authorList>
    </citation>
    <scope>NUCLEOTIDE SEQUENCE</scope>
    <source>
        <strain evidence="1">IL203A</strain>
    </source>
</reference>
<feature type="non-terminal residue" evidence="1">
    <location>
        <position position="1"/>
    </location>
</feature>
<proteinExistence type="predicted"/>
<comment type="caution">
    <text evidence="1">The sequence shown here is derived from an EMBL/GenBank/DDBJ whole genome shotgun (WGS) entry which is preliminary data.</text>
</comment>
<dbReference type="Proteomes" id="UP000789702">
    <property type="component" value="Unassembled WGS sequence"/>
</dbReference>
<feature type="non-terminal residue" evidence="1">
    <location>
        <position position="174"/>
    </location>
</feature>
<accession>A0ACA9QKQ8</accession>
<keyword evidence="2" id="KW-1185">Reference proteome</keyword>
<evidence type="ECO:0000313" key="2">
    <source>
        <dbReference type="Proteomes" id="UP000789702"/>
    </source>
</evidence>
<organism evidence="1 2">
    <name type="scientific">Dentiscutata heterogama</name>
    <dbReference type="NCBI Taxonomy" id="1316150"/>
    <lineage>
        <taxon>Eukaryota</taxon>
        <taxon>Fungi</taxon>
        <taxon>Fungi incertae sedis</taxon>
        <taxon>Mucoromycota</taxon>
        <taxon>Glomeromycotina</taxon>
        <taxon>Glomeromycetes</taxon>
        <taxon>Diversisporales</taxon>
        <taxon>Gigasporaceae</taxon>
        <taxon>Dentiscutata</taxon>
    </lineage>
</organism>